<name>A0A089MH97_9BACL</name>
<dbReference type="STRING" id="189425.PGRAT_26990"/>
<dbReference type="RefSeq" id="WP_025707693.1">
    <property type="nucleotide sequence ID" value="NZ_CP009287.1"/>
</dbReference>
<dbReference type="EMBL" id="CP009287">
    <property type="protein sequence ID" value="AIQ70863.1"/>
    <property type="molecule type" value="Genomic_DNA"/>
</dbReference>
<reference evidence="2 3" key="1">
    <citation type="submission" date="2014-08" db="EMBL/GenBank/DDBJ databases">
        <title>Comparative genomics of the Paenibacillus odorifer group.</title>
        <authorList>
            <person name="den Bakker H.C."/>
            <person name="Tsai Y.-C."/>
            <person name="Martin N."/>
            <person name="Korlach J."/>
            <person name="Wiedmann M."/>
        </authorList>
    </citation>
    <scope>NUCLEOTIDE SEQUENCE [LARGE SCALE GENOMIC DNA]</scope>
    <source>
        <strain evidence="2 3">DSM 15220</strain>
    </source>
</reference>
<feature type="domain" description="DUF6933" evidence="1">
    <location>
        <begin position="4"/>
        <end position="148"/>
    </location>
</feature>
<dbReference type="HOGENOM" id="CLU_129692_0_0_9"/>
<proteinExistence type="predicted"/>
<evidence type="ECO:0000313" key="3">
    <source>
        <dbReference type="Proteomes" id="UP000029500"/>
    </source>
</evidence>
<dbReference type="OrthoDB" id="9801392at2"/>
<dbReference type="AlphaFoldDB" id="A0A089MH97"/>
<accession>A0A089MH97</accession>
<dbReference type="Proteomes" id="UP000029500">
    <property type="component" value="Chromosome"/>
</dbReference>
<keyword evidence="3" id="KW-1185">Reference proteome</keyword>
<gene>
    <name evidence="2" type="ORF">PGRAT_26990</name>
</gene>
<evidence type="ECO:0000259" key="1">
    <source>
        <dbReference type="Pfam" id="PF22016"/>
    </source>
</evidence>
<dbReference type="eggNOG" id="ENOG50339NT">
    <property type="taxonomic scope" value="Bacteria"/>
</dbReference>
<dbReference type="KEGG" id="pgm:PGRAT_26990"/>
<organism evidence="2 3">
    <name type="scientific">Paenibacillus graminis</name>
    <dbReference type="NCBI Taxonomy" id="189425"/>
    <lineage>
        <taxon>Bacteria</taxon>
        <taxon>Bacillati</taxon>
        <taxon>Bacillota</taxon>
        <taxon>Bacilli</taxon>
        <taxon>Bacillales</taxon>
        <taxon>Paenibacillaceae</taxon>
        <taxon>Paenibacillus</taxon>
    </lineage>
</organism>
<sequence length="164" mass="18947">MITIALTKKLFELSALVEEQDDAEDELYKWHANVFRMSNKNNVIFMNNQTRYSFILFGVKKLHFRNINQLFVNSLIENLQADNIPDSKITEYVSQSNEIKFTKTSNRSVLGSMTDMVKMTGILVLHYPTQTMNSIVLNQKNNHSPLVKLNSYPEQLMKEALGLQ</sequence>
<dbReference type="Pfam" id="PF22016">
    <property type="entry name" value="DUF6933"/>
    <property type="match status" value="1"/>
</dbReference>
<evidence type="ECO:0000313" key="2">
    <source>
        <dbReference type="EMBL" id="AIQ70863.1"/>
    </source>
</evidence>
<protein>
    <recommendedName>
        <fullName evidence="1">DUF6933 domain-containing protein</fullName>
    </recommendedName>
</protein>
<dbReference type="InterPro" id="IPR053864">
    <property type="entry name" value="DUF6933"/>
</dbReference>